<dbReference type="Proteomes" id="UP000273809">
    <property type="component" value="Plasmid pACRY43158"/>
</dbReference>
<keyword evidence="1" id="KW-0812">Transmembrane</keyword>
<dbReference type="GeneID" id="39475566"/>
<sequence length="77" mass="9136">MFHDNWNYMGHMGFHQGGFMFWVIAILVVFLLVKIFKDNKKVHKNSEDESLQILKNRFARGDITEEEYSSKKSILNL</sequence>
<dbReference type="AlphaFoldDB" id="A0AAD0TWV9"/>
<evidence type="ECO:0000256" key="1">
    <source>
        <dbReference type="SAM" id="Phobius"/>
    </source>
</evidence>
<keyword evidence="3" id="KW-0614">Plasmid</keyword>
<reference evidence="3 4" key="1">
    <citation type="submission" date="2018-10" db="EMBL/GenBank/DDBJ databases">
        <title>Complete genome sequences of Arcobacter cryaerophilus strains ATCC 43158 and ATCC 49615.</title>
        <authorList>
            <person name="Miller W.G."/>
            <person name="Yee E."/>
            <person name="Bono J.L."/>
        </authorList>
    </citation>
    <scope>NUCLEOTIDE SEQUENCE [LARGE SCALE GENOMIC DNA]</scope>
    <source>
        <strain evidence="3 4">ATCC 43158</strain>
        <plasmid evidence="4">pacry43158</plasmid>
    </source>
</reference>
<accession>A0AAD0TWV9</accession>
<geneLocation type="plasmid" evidence="4">
    <name>pacry43158</name>
</geneLocation>
<dbReference type="EMBL" id="CP032824">
    <property type="protein sequence ID" value="AYJ81154.1"/>
    <property type="molecule type" value="Genomic_DNA"/>
</dbReference>
<dbReference type="KEGG" id="acre:ACRYA_a0026"/>
<keyword evidence="1" id="KW-0472">Membrane</keyword>
<dbReference type="RefSeq" id="WP_079577427.1">
    <property type="nucleotide sequence ID" value="NZ_CP021073.1"/>
</dbReference>
<evidence type="ECO:0000313" key="4">
    <source>
        <dbReference type="Proteomes" id="UP000273809"/>
    </source>
</evidence>
<keyword evidence="1" id="KW-1133">Transmembrane helix</keyword>
<gene>
    <name evidence="3" type="ORF">ACRYA_a0026</name>
</gene>
<feature type="transmembrane region" description="Helical" evidence="1">
    <location>
        <begin position="19"/>
        <end position="36"/>
    </location>
</feature>
<organism evidence="3 4">
    <name type="scientific">Aliarcobacter cryaerophilus ATCC 43158</name>
    <dbReference type="NCBI Taxonomy" id="1032070"/>
    <lineage>
        <taxon>Bacteria</taxon>
        <taxon>Pseudomonadati</taxon>
        <taxon>Campylobacterota</taxon>
        <taxon>Epsilonproteobacteria</taxon>
        <taxon>Campylobacterales</taxon>
        <taxon>Arcobacteraceae</taxon>
        <taxon>Aliarcobacter</taxon>
    </lineage>
</organism>
<feature type="domain" description="SHOCT" evidence="2">
    <location>
        <begin position="50"/>
        <end position="75"/>
    </location>
</feature>
<name>A0AAD0TWV9_9BACT</name>
<proteinExistence type="predicted"/>
<evidence type="ECO:0000259" key="2">
    <source>
        <dbReference type="Pfam" id="PF09851"/>
    </source>
</evidence>
<dbReference type="Pfam" id="PF09851">
    <property type="entry name" value="SHOCT"/>
    <property type="match status" value="1"/>
</dbReference>
<protein>
    <recommendedName>
        <fullName evidence="2">SHOCT domain-containing protein</fullName>
    </recommendedName>
</protein>
<evidence type="ECO:0000313" key="3">
    <source>
        <dbReference type="EMBL" id="AYJ81154.1"/>
    </source>
</evidence>
<dbReference type="InterPro" id="IPR018649">
    <property type="entry name" value="SHOCT"/>
</dbReference>